<sequence length="116" mass="13393">MKARESLTRLKEFQVREKQRQLTQLQMMMSEFERMTKELESQIVFEEKKSGISDPSHFAYPTFAKAARQRADNLQVSIRELKVQQDAAELALAEVQAEYAKAAALEERDSSARLRA</sequence>
<keyword evidence="2" id="KW-0282">Flagellum</keyword>
<keyword evidence="1" id="KW-0175">Coiled coil</keyword>
<organism evidence="2 3">
    <name type="scientific">Sinorhizobium glycinis</name>
    <dbReference type="NCBI Taxonomy" id="1472378"/>
    <lineage>
        <taxon>Bacteria</taxon>
        <taxon>Pseudomonadati</taxon>
        <taxon>Pseudomonadota</taxon>
        <taxon>Alphaproteobacteria</taxon>
        <taxon>Hyphomicrobiales</taxon>
        <taxon>Rhizobiaceae</taxon>
        <taxon>Sinorhizobium/Ensifer group</taxon>
        <taxon>Sinorhizobium</taxon>
    </lineage>
</organism>
<comment type="caution">
    <text evidence="2">The sequence shown here is derived from an EMBL/GenBank/DDBJ whole genome shotgun (WGS) entry which is preliminary data.</text>
</comment>
<reference evidence="2 3" key="1">
    <citation type="journal article" date="2016" name="Int. J. Syst. Evol. Microbiol.">
        <title>Ensifer glycinis sp. nov., an novel rhizobial species associated with Glycine spp.</title>
        <authorList>
            <person name="Yan H."/>
            <person name="Yan J."/>
            <person name="Sui X.H."/>
            <person name="Wang E.T."/>
            <person name="Chen W.X."/>
            <person name="Zhang X.X."/>
            <person name="Chen W.F."/>
        </authorList>
    </citation>
    <scope>NUCLEOTIDE SEQUENCE [LARGE SCALE GENOMIC DNA]</scope>
    <source>
        <strain evidence="2 3">CCBAU 23380</strain>
    </source>
</reference>
<dbReference type="EMBL" id="LPUX01000062">
    <property type="protein sequence ID" value="OAP37895.1"/>
    <property type="molecule type" value="Genomic_DNA"/>
</dbReference>
<dbReference type="AlphaFoldDB" id="A0A178XTN5"/>
<proteinExistence type="predicted"/>
<dbReference type="Proteomes" id="UP000094025">
    <property type="component" value="Unassembled WGS sequence"/>
</dbReference>
<keyword evidence="2" id="KW-0969">Cilium</keyword>
<protein>
    <submittedName>
        <fullName evidence="2">Flagellar export protein FliJ</fullName>
    </submittedName>
</protein>
<dbReference type="OrthoDB" id="7871364at2"/>
<feature type="coiled-coil region" evidence="1">
    <location>
        <begin position="15"/>
        <end position="98"/>
    </location>
</feature>
<evidence type="ECO:0000313" key="2">
    <source>
        <dbReference type="EMBL" id="OAP37895.1"/>
    </source>
</evidence>
<keyword evidence="3" id="KW-1185">Reference proteome</keyword>
<accession>A0A178XTN5</accession>
<gene>
    <name evidence="2" type="ORF">AU381_14115</name>
</gene>
<name>A0A178XTN5_9HYPH</name>
<keyword evidence="2" id="KW-0966">Cell projection</keyword>
<dbReference type="STRING" id="1472378.AU381_14115"/>
<dbReference type="RefSeq" id="WP_037419987.1">
    <property type="nucleotide sequence ID" value="NZ_LPUX01000062.1"/>
</dbReference>
<evidence type="ECO:0000313" key="3">
    <source>
        <dbReference type="Proteomes" id="UP000094025"/>
    </source>
</evidence>
<evidence type="ECO:0000256" key="1">
    <source>
        <dbReference type="SAM" id="Coils"/>
    </source>
</evidence>